<dbReference type="SUPFAM" id="SSF81383">
    <property type="entry name" value="F-box domain"/>
    <property type="match status" value="1"/>
</dbReference>
<dbReference type="PANTHER" id="PTHR32133">
    <property type="entry name" value="OS07G0120400 PROTEIN"/>
    <property type="match status" value="1"/>
</dbReference>
<dbReference type="Pfam" id="PF23635">
    <property type="entry name" value="Beta-prop_AT5G49610-like"/>
    <property type="match status" value="1"/>
</dbReference>
<dbReference type="Proteomes" id="UP001231189">
    <property type="component" value="Unassembled WGS sequence"/>
</dbReference>
<evidence type="ECO:0000259" key="1">
    <source>
        <dbReference type="SMART" id="SM00256"/>
    </source>
</evidence>
<dbReference type="Pfam" id="PF00646">
    <property type="entry name" value="F-box"/>
    <property type="match status" value="1"/>
</dbReference>
<proteinExistence type="predicted"/>
<accession>A0AAD8RVP8</accession>
<dbReference type="InterPro" id="IPR036047">
    <property type="entry name" value="F-box-like_dom_sf"/>
</dbReference>
<dbReference type="PANTHER" id="PTHR32133:SF320">
    <property type="entry name" value="F-BOX DOMAIN-CONTAINING PROTEIN"/>
    <property type="match status" value="1"/>
</dbReference>
<evidence type="ECO:0000313" key="2">
    <source>
        <dbReference type="EMBL" id="KAK1632608.1"/>
    </source>
</evidence>
<keyword evidence="3" id="KW-1185">Reference proteome</keyword>
<dbReference type="EMBL" id="JAUUTY010000005">
    <property type="protein sequence ID" value="KAK1632608.1"/>
    <property type="molecule type" value="Genomic_DNA"/>
</dbReference>
<name>A0AAD8RVP8_LOLMU</name>
<dbReference type="AlphaFoldDB" id="A0AAD8RVP8"/>
<evidence type="ECO:0000313" key="3">
    <source>
        <dbReference type="Proteomes" id="UP001231189"/>
    </source>
</evidence>
<comment type="caution">
    <text evidence="2">The sequence shown here is derived from an EMBL/GenBank/DDBJ whole genome shotgun (WGS) entry which is preliminary data.</text>
</comment>
<protein>
    <recommendedName>
        <fullName evidence="1">F-box domain-containing protein</fullName>
    </recommendedName>
</protein>
<gene>
    <name evidence="2" type="ORF">QYE76_006923</name>
</gene>
<dbReference type="SMART" id="SM00256">
    <property type="entry name" value="FBOX"/>
    <property type="match status" value="1"/>
</dbReference>
<dbReference type="InterPro" id="IPR001810">
    <property type="entry name" value="F-box_dom"/>
</dbReference>
<reference evidence="2" key="1">
    <citation type="submission" date="2023-07" db="EMBL/GenBank/DDBJ databases">
        <title>A chromosome-level genome assembly of Lolium multiflorum.</title>
        <authorList>
            <person name="Chen Y."/>
            <person name="Copetti D."/>
            <person name="Kolliker R."/>
            <person name="Studer B."/>
        </authorList>
    </citation>
    <scope>NUCLEOTIDE SEQUENCE</scope>
    <source>
        <strain evidence="2">02402/16</strain>
        <tissue evidence="2">Leaf</tissue>
    </source>
</reference>
<sequence length="398" mass="44441">MSPASLPAAPPPLEDDDLLSEILLRLPPEPSSLPRARAVSRRWRSLASDPRFCARFRAHHRRNPPLLGCFAVEHFHPISHQPILREARFCPVLEAPNRITFPIARDHFMILGCRHGLVLTLHRWLEHPMVWDPLTGDQHRLNTPPGFDRKYPISGAVLRAAAGDDFQVVLIGRCDSQRARAIASVYSSKTGAWGNLVSTPLPVDDRYGDSVLHPGFFMPAVMVGNSLYWLFVGGRNLSPTIIVEFDLDSWSLALIPTPVEKVYCAWRPTHIWVIPAQGGGLGFLVLSEFSAQFWKRKKDCDGAASWVLGRTIALDKLLPINLGKEIEHLWIIGLAEDNNTVLLKSSFGIFTVHLESLESKKIFESNYQSPCSFPFEGVYTADKGIDGGHDVPELLQNV</sequence>
<feature type="domain" description="F-box" evidence="1">
    <location>
        <begin position="16"/>
        <end position="56"/>
    </location>
</feature>
<dbReference type="Gene3D" id="1.20.1280.50">
    <property type="match status" value="1"/>
</dbReference>
<organism evidence="2 3">
    <name type="scientific">Lolium multiflorum</name>
    <name type="common">Italian ryegrass</name>
    <name type="synonym">Lolium perenne subsp. multiflorum</name>
    <dbReference type="NCBI Taxonomy" id="4521"/>
    <lineage>
        <taxon>Eukaryota</taxon>
        <taxon>Viridiplantae</taxon>
        <taxon>Streptophyta</taxon>
        <taxon>Embryophyta</taxon>
        <taxon>Tracheophyta</taxon>
        <taxon>Spermatophyta</taxon>
        <taxon>Magnoliopsida</taxon>
        <taxon>Liliopsida</taxon>
        <taxon>Poales</taxon>
        <taxon>Poaceae</taxon>
        <taxon>BOP clade</taxon>
        <taxon>Pooideae</taxon>
        <taxon>Poodae</taxon>
        <taxon>Poeae</taxon>
        <taxon>Poeae Chloroplast Group 2 (Poeae type)</taxon>
        <taxon>Loliodinae</taxon>
        <taxon>Loliinae</taxon>
        <taxon>Lolium</taxon>
    </lineage>
</organism>
<dbReference type="InterPro" id="IPR056594">
    <property type="entry name" value="AT5G49610-like_b-prop"/>
</dbReference>